<dbReference type="GO" id="GO:0005886">
    <property type="term" value="C:plasma membrane"/>
    <property type="evidence" value="ECO:0007669"/>
    <property type="project" value="UniProtKB-SubCell"/>
</dbReference>
<feature type="transmembrane region" description="Helical" evidence="7">
    <location>
        <begin position="103"/>
        <end position="125"/>
    </location>
</feature>
<keyword evidence="3" id="KW-1003">Cell membrane</keyword>
<evidence type="ECO:0000313" key="9">
    <source>
        <dbReference type="EMBL" id="MBC3887881.1"/>
    </source>
</evidence>
<dbReference type="RefSeq" id="WP_148567379.1">
    <property type="nucleotide sequence ID" value="NZ_RXYA01000009.1"/>
</dbReference>
<keyword evidence="10" id="KW-1185">Reference proteome</keyword>
<comment type="subcellular location">
    <subcellularLocation>
        <location evidence="1 7">Cell membrane</location>
        <topology evidence="1 7">Multi-pass membrane protein</topology>
    </subcellularLocation>
</comment>
<keyword evidence="6 7" id="KW-0472">Membrane</keyword>
<accession>A0A923HT67</accession>
<keyword evidence="5 7" id="KW-1133">Transmembrane helix</keyword>
<evidence type="ECO:0000256" key="1">
    <source>
        <dbReference type="ARBA" id="ARBA00004651"/>
    </source>
</evidence>
<organism evidence="9 10">
    <name type="scientific">Acetobacterium paludosum</name>
    <dbReference type="NCBI Taxonomy" id="52693"/>
    <lineage>
        <taxon>Bacteria</taxon>
        <taxon>Bacillati</taxon>
        <taxon>Bacillota</taxon>
        <taxon>Clostridia</taxon>
        <taxon>Eubacteriales</taxon>
        <taxon>Eubacteriaceae</taxon>
        <taxon>Acetobacterium</taxon>
    </lineage>
</organism>
<comment type="similarity">
    <text evidence="7">Belongs to the binding-protein-dependent transport system permease family.</text>
</comment>
<dbReference type="Pfam" id="PF19300">
    <property type="entry name" value="BPD_transp_1_N"/>
    <property type="match status" value="1"/>
</dbReference>
<dbReference type="InterPro" id="IPR045621">
    <property type="entry name" value="BPD_transp_1_N"/>
</dbReference>
<dbReference type="EMBL" id="WJBD01000005">
    <property type="protein sequence ID" value="MBC3887881.1"/>
    <property type="molecule type" value="Genomic_DNA"/>
</dbReference>
<evidence type="ECO:0000256" key="5">
    <source>
        <dbReference type="ARBA" id="ARBA00022989"/>
    </source>
</evidence>
<dbReference type="Pfam" id="PF00528">
    <property type="entry name" value="BPD_transp_1"/>
    <property type="match status" value="1"/>
</dbReference>
<evidence type="ECO:0000256" key="2">
    <source>
        <dbReference type="ARBA" id="ARBA00022448"/>
    </source>
</evidence>
<dbReference type="Gene3D" id="1.10.3720.10">
    <property type="entry name" value="MetI-like"/>
    <property type="match status" value="1"/>
</dbReference>
<dbReference type="Proteomes" id="UP000616595">
    <property type="component" value="Unassembled WGS sequence"/>
</dbReference>
<dbReference type="PROSITE" id="PS50928">
    <property type="entry name" value="ABC_TM1"/>
    <property type="match status" value="1"/>
</dbReference>
<comment type="caution">
    <text evidence="9">The sequence shown here is derived from an EMBL/GenBank/DDBJ whole genome shotgun (WGS) entry which is preliminary data.</text>
</comment>
<protein>
    <submittedName>
        <fullName evidence="9">ABC transporter permease subunit</fullName>
    </submittedName>
</protein>
<dbReference type="PANTHER" id="PTHR43376">
    <property type="entry name" value="OLIGOPEPTIDE TRANSPORT SYSTEM PERMEASE PROTEIN"/>
    <property type="match status" value="1"/>
</dbReference>
<feature type="transmembrane region" description="Helical" evidence="7">
    <location>
        <begin position="137"/>
        <end position="159"/>
    </location>
</feature>
<dbReference type="InterPro" id="IPR035906">
    <property type="entry name" value="MetI-like_sf"/>
</dbReference>
<dbReference type="InterPro" id="IPR000515">
    <property type="entry name" value="MetI-like"/>
</dbReference>
<dbReference type="SUPFAM" id="SSF161098">
    <property type="entry name" value="MetI-like"/>
    <property type="match status" value="1"/>
</dbReference>
<sequence length="327" mass="36552">MSDITKKIISSILCLAAIIIINFFLPRLMPGDPVLMLTGQNEESISAAQYQSFEEKLGINYPVSIQFKNYLVNLFSGDLGYSYHYNDTVANLMKNRIPNTLQLAIPSILLASILGMFLGCTMGYTKKQRLDKSVTTAFIIINAIPSFLLAMVIVTFFAFKLRLFPLGGLNSIVVPHHAILAFGDRIKHLILPISTIVLLSLPPKYMMVRNTVKSATKEKYVLYAKARGISSFRIKFVHIFKNVCPPFITLVGLNLAFVISGSMITEIIFSINGMGELLYEAAIYRDFPTLQGCFFIISIIVILANILTDITCVMVDPKQRFGFYESN</sequence>
<feature type="transmembrane region" description="Helical" evidence="7">
    <location>
        <begin position="243"/>
        <end position="269"/>
    </location>
</feature>
<dbReference type="OrthoDB" id="9789439at2"/>
<feature type="transmembrane region" description="Helical" evidence="7">
    <location>
        <begin position="12"/>
        <end position="29"/>
    </location>
</feature>
<keyword evidence="4 7" id="KW-0812">Transmembrane</keyword>
<evidence type="ECO:0000313" key="10">
    <source>
        <dbReference type="Proteomes" id="UP000616595"/>
    </source>
</evidence>
<proteinExistence type="inferred from homology"/>
<dbReference type="AlphaFoldDB" id="A0A923HT67"/>
<dbReference type="PANTHER" id="PTHR43376:SF1">
    <property type="entry name" value="OLIGOPEPTIDE TRANSPORT SYSTEM PERMEASE PROTEIN"/>
    <property type="match status" value="1"/>
</dbReference>
<evidence type="ECO:0000256" key="3">
    <source>
        <dbReference type="ARBA" id="ARBA00022475"/>
    </source>
</evidence>
<dbReference type="GO" id="GO:0055085">
    <property type="term" value="P:transmembrane transport"/>
    <property type="evidence" value="ECO:0007669"/>
    <property type="project" value="InterPro"/>
</dbReference>
<name>A0A923HT67_9FIRM</name>
<gene>
    <name evidence="9" type="ORF">GH810_06115</name>
</gene>
<feature type="domain" description="ABC transmembrane type-1" evidence="8">
    <location>
        <begin position="97"/>
        <end position="308"/>
    </location>
</feature>
<reference evidence="9" key="2">
    <citation type="submission" date="2020-10" db="EMBL/GenBank/DDBJ databases">
        <title>Comparative genomics of the Acetobacterium genus.</title>
        <authorList>
            <person name="Marshall C."/>
            <person name="May H."/>
            <person name="Norman S."/>
        </authorList>
    </citation>
    <scope>NUCLEOTIDE SEQUENCE</scope>
    <source>
        <strain evidence="9">DER-2019</strain>
    </source>
</reference>
<keyword evidence="2 7" id="KW-0813">Transport</keyword>
<evidence type="ECO:0000256" key="6">
    <source>
        <dbReference type="ARBA" id="ARBA00023136"/>
    </source>
</evidence>
<feature type="transmembrane region" description="Helical" evidence="7">
    <location>
        <begin position="179"/>
        <end position="201"/>
    </location>
</feature>
<evidence type="ECO:0000256" key="4">
    <source>
        <dbReference type="ARBA" id="ARBA00022692"/>
    </source>
</evidence>
<dbReference type="CDD" id="cd06261">
    <property type="entry name" value="TM_PBP2"/>
    <property type="match status" value="1"/>
</dbReference>
<reference evidence="9" key="1">
    <citation type="submission" date="2019-10" db="EMBL/GenBank/DDBJ databases">
        <authorList>
            <person name="Ross D.E."/>
            <person name="Gulliver D."/>
        </authorList>
    </citation>
    <scope>NUCLEOTIDE SEQUENCE</scope>
    <source>
        <strain evidence="9">DER-2019</strain>
    </source>
</reference>
<evidence type="ECO:0000256" key="7">
    <source>
        <dbReference type="RuleBase" id="RU363032"/>
    </source>
</evidence>
<feature type="transmembrane region" description="Helical" evidence="7">
    <location>
        <begin position="289"/>
        <end position="315"/>
    </location>
</feature>
<evidence type="ECO:0000259" key="8">
    <source>
        <dbReference type="PROSITE" id="PS50928"/>
    </source>
</evidence>